<dbReference type="AlphaFoldDB" id="A0AAD8A646"/>
<evidence type="ECO:0000256" key="1">
    <source>
        <dbReference type="SAM" id="Phobius"/>
    </source>
</evidence>
<gene>
    <name evidence="2" type="ORF">L9F63_015276</name>
</gene>
<dbReference type="EMBL" id="JASPKZ010003457">
    <property type="protein sequence ID" value="KAJ9593179.1"/>
    <property type="molecule type" value="Genomic_DNA"/>
</dbReference>
<protein>
    <submittedName>
        <fullName evidence="2">Uncharacterized protein</fullName>
    </submittedName>
</protein>
<dbReference type="Proteomes" id="UP001233999">
    <property type="component" value="Unassembled WGS sequence"/>
</dbReference>
<evidence type="ECO:0000313" key="2">
    <source>
        <dbReference type="EMBL" id="KAJ9593179.1"/>
    </source>
</evidence>
<sequence>MADSEDTAVLEVSAECKQSVLKAQDSKDTDIMSNCSTSLEGSVVKFFSPLPDPAMSEFGQPASLSDPLVPTIALSASILFCGLSFLVLGDLQVKVDNPQKHLDTLETYITFRITTK</sequence>
<name>A0AAD8A646_DIPPU</name>
<proteinExistence type="predicted"/>
<organism evidence="2 3">
    <name type="scientific">Diploptera punctata</name>
    <name type="common">Pacific beetle cockroach</name>
    <dbReference type="NCBI Taxonomy" id="6984"/>
    <lineage>
        <taxon>Eukaryota</taxon>
        <taxon>Metazoa</taxon>
        <taxon>Ecdysozoa</taxon>
        <taxon>Arthropoda</taxon>
        <taxon>Hexapoda</taxon>
        <taxon>Insecta</taxon>
        <taxon>Pterygota</taxon>
        <taxon>Neoptera</taxon>
        <taxon>Polyneoptera</taxon>
        <taxon>Dictyoptera</taxon>
        <taxon>Blattodea</taxon>
        <taxon>Blaberoidea</taxon>
        <taxon>Blaberidae</taxon>
        <taxon>Diplopterinae</taxon>
        <taxon>Diploptera</taxon>
    </lineage>
</organism>
<feature type="transmembrane region" description="Helical" evidence="1">
    <location>
        <begin position="68"/>
        <end position="88"/>
    </location>
</feature>
<comment type="caution">
    <text evidence="2">The sequence shown here is derived from an EMBL/GenBank/DDBJ whole genome shotgun (WGS) entry which is preliminary data.</text>
</comment>
<evidence type="ECO:0000313" key="3">
    <source>
        <dbReference type="Proteomes" id="UP001233999"/>
    </source>
</evidence>
<keyword evidence="1" id="KW-0472">Membrane</keyword>
<reference evidence="2" key="2">
    <citation type="submission" date="2023-05" db="EMBL/GenBank/DDBJ databases">
        <authorList>
            <person name="Fouks B."/>
        </authorList>
    </citation>
    <scope>NUCLEOTIDE SEQUENCE</scope>
    <source>
        <strain evidence="2">Stay&amp;Tobe</strain>
        <tissue evidence="2">Testes</tissue>
    </source>
</reference>
<keyword evidence="1" id="KW-1133">Transmembrane helix</keyword>
<feature type="non-terminal residue" evidence="2">
    <location>
        <position position="116"/>
    </location>
</feature>
<keyword evidence="1" id="KW-0812">Transmembrane</keyword>
<accession>A0AAD8A646</accession>
<keyword evidence="3" id="KW-1185">Reference proteome</keyword>
<reference evidence="2" key="1">
    <citation type="journal article" date="2023" name="IScience">
        <title>Live-bearing cockroach genome reveals convergent evolutionary mechanisms linked to viviparity in insects and beyond.</title>
        <authorList>
            <person name="Fouks B."/>
            <person name="Harrison M.C."/>
            <person name="Mikhailova A.A."/>
            <person name="Marchal E."/>
            <person name="English S."/>
            <person name="Carruthers M."/>
            <person name="Jennings E.C."/>
            <person name="Chiamaka E.L."/>
            <person name="Frigard R.A."/>
            <person name="Pippel M."/>
            <person name="Attardo G.M."/>
            <person name="Benoit J.B."/>
            <person name="Bornberg-Bauer E."/>
            <person name="Tobe S.S."/>
        </authorList>
    </citation>
    <scope>NUCLEOTIDE SEQUENCE</scope>
    <source>
        <strain evidence="2">Stay&amp;Tobe</strain>
    </source>
</reference>